<dbReference type="Proteomes" id="UP000241769">
    <property type="component" value="Unassembled WGS sequence"/>
</dbReference>
<dbReference type="PANTHER" id="PTHR11319">
    <property type="entry name" value="G PROTEIN-COUPLED RECEPTOR-RELATED"/>
    <property type="match status" value="1"/>
</dbReference>
<comment type="caution">
    <text evidence="2">The sequence shown here is derived from an EMBL/GenBank/DDBJ whole genome shotgun (WGS) entry which is preliminary data.</text>
</comment>
<evidence type="ECO:0000313" key="2">
    <source>
        <dbReference type="EMBL" id="PRP76508.1"/>
    </source>
</evidence>
<dbReference type="SUPFAM" id="SSF51126">
    <property type="entry name" value="Pectin lyase-like"/>
    <property type="match status" value="2"/>
</dbReference>
<keyword evidence="1" id="KW-0812">Transmembrane</keyword>
<evidence type="ECO:0000313" key="3">
    <source>
        <dbReference type="Proteomes" id="UP000241769"/>
    </source>
</evidence>
<sequence length="1133" mass="125746">MNPCRSIPQNSTNVCLSSGQYNIRDRMPSQIRGWWSNDSETQIPRITCLNAPKISCDVQPSLFWKLVDIDRCSMVRSPNCREVTLRSVRLYDSRITIRAQDASPNSTFSDCLFNHTTVSLLHTLPFESSTSTANASSVFLFTSNYLMGSSAFSFSDNTTDIQWSDAQGLKRNERHIIVENNTLPQLDIHLVTMEMPDLRLTGNTLTLCRVYVRLIASIEHGDRIPSLQIDNNSFSTIILSKSGSSTNGSILMHHNRVGQLAAVESNGVTLLLHHNDIRAFNLIENKGYETRRGDVISDNTFVFLTYVITQGKLSTSVKFDRNIMSSARIILNMDITAMLLMQDTIWTGPIEETKTPALHLQLMYGFFLLRNTSIHGYSQGGIKVSSTIKATILIDTVSISNCGRGAISMAVENSGIDIKSSTLYNNTSPTVGGAISISTSTTEQTVLIRDCRLIHNRSPQGSALSISGGDIQVENVEIIVEDDVDNPLNDHSVVYLYGTHDYKNLSLSCAEERYLASSNASSSLVWSCRPCASGTYFLGRGEVVEDVERGNECTRCPEGVECIDGKTPQTLTISNCGRGAISMTVEKSNIDIKSSTLYNNTSPTVGGAISISTSGTEQTVLIRDCRLIHNRSPHGSALSISGGDIQVENVEIIVEDDVDNPLNDHSVVYLYGTHDYKNVSLSCAEERYLASSNASSSLVWSCRPCSSGTYFLGRGEVIEDVEKGNECTRCPEKGVECMDGKTPQAKPNYWCGKNAVQQLICHNCPSGYCNESAHLWNSSCIGHRSGELCGGCADGYTLGFLTSACLPVDHCRHEWIGLLSMVPVIYVAVLLFVPIGDGAVWKSMSYFVQTVPLILKQERQSSVTTMFSSLFTTPTNMGSSSWLGFCIGRLDYIQRELLSLYIPAGTIFLFLFACLCTLLYHKMGCTMPRRKIIFLTNALNKRSMLSRCTTGLVAGFLLMYSGLIASYLKLYFCIEIEPGRWVMYNAGTETCDQSWRTVLISVASILLLPSPLLLIFIRRRLKGTERETGRDVLMVLDGCYRHSTKYWESVYMVRRVVIAVAYVFVTDERWSATVMRFLLLTALFLHLVFSPFVTAAGQWLETICLLSLCCLTVLNGQLEERYSYTFLVSTRYR</sequence>
<reference evidence="2 3" key="1">
    <citation type="journal article" date="2018" name="Genome Biol. Evol.">
        <title>Multiple Roots of Fruiting Body Formation in Amoebozoa.</title>
        <authorList>
            <person name="Hillmann F."/>
            <person name="Forbes G."/>
            <person name="Novohradska S."/>
            <person name="Ferling I."/>
            <person name="Riege K."/>
            <person name="Groth M."/>
            <person name="Westermann M."/>
            <person name="Marz M."/>
            <person name="Spaller T."/>
            <person name="Winckler T."/>
            <person name="Schaap P."/>
            <person name="Glockner G."/>
        </authorList>
    </citation>
    <scope>NUCLEOTIDE SEQUENCE [LARGE SCALE GENOMIC DNA]</scope>
    <source>
        <strain evidence="2 3">Jena</strain>
    </source>
</reference>
<dbReference type="InParanoid" id="A0A2P6MXT3"/>
<feature type="transmembrane region" description="Helical" evidence="1">
    <location>
        <begin position="994"/>
        <end position="1017"/>
    </location>
</feature>
<accession>A0A2P6MXT3</accession>
<dbReference type="OrthoDB" id="34707at2759"/>
<dbReference type="AlphaFoldDB" id="A0A2P6MXT3"/>
<protein>
    <submittedName>
        <fullName evidence="2">Adhesin-like protein</fullName>
    </submittedName>
</protein>
<dbReference type="PANTHER" id="PTHR11319:SF35">
    <property type="entry name" value="OUTER MEMBRANE PROTEIN PMPC-RELATED"/>
    <property type="match status" value="1"/>
</dbReference>
<proteinExistence type="predicted"/>
<feature type="transmembrane region" description="Helical" evidence="1">
    <location>
        <begin position="897"/>
        <end position="920"/>
    </location>
</feature>
<evidence type="ECO:0000256" key="1">
    <source>
        <dbReference type="SAM" id="Phobius"/>
    </source>
</evidence>
<dbReference type="EMBL" id="MDYQ01000320">
    <property type="protein sequence ID" value="PRP76508.1"/>
    <property type="molecule type" value="Genomic_DNA"/>
</dbReference>
<keyword evidence="1" id="KW-0472">Membrane</keyword>
<feature type="transmembrane region" description="Helical" evidence="1">
    <location>
        <begin position="951"/>
        <end position="974"/>
    </location>
</feature>
<keyword evidence="3" id="KW-1185">Reference proteome</keyword>
<organism evidence="2 3">
    <name type="scientific">Planoprotostelium fungivorum</name>
    <dbReference type="NCBI Taxonomy" id="1890364"/>
    <lineage>
        <taxon>Eukaryota</taxon>
        <taxon>Amoebozoa</taxon>
        <taxon>Evosea</taxon>
        <taxon>Variosea</taxon>
        <taxon>Cavosteliida</taxon>
        <taxon>Cavosteliaceae</taxon>
        <taxon>Planoprotostelium</taxon>
    </lineage>
</organism>
<name>A0A2P6MXT3_9EUKA</name>
<dbReference type="InterPro" id="IPR011050">
    <property type="entry name" value="Pectin_lyase_fold/virulence"/>
</dbReference>
<keyword evidence="1" id="KW-1133">Transmembrane helix</keyword>
<feature type="transmembrane region" description="Helical" evidence="1">
    <location>
        <begin position="1077"/>
        <end position="1100"/>
    </location>
</feature>
<gene>
    <name evidence="2" type="ORF">PROFUN_15059</name>
</gene>